<feature type="region of interest" description="Disordered" evidence="1">
    <location>
        <begin position="149"/>
        <end position="179"/>
    </location>
</feature>
<comment type="caution">
    <text evidence="5">The sequence shown here is derived from an EMBL/GenBank/DDBJ whole genome shotgun (WGS) entry which is preliminary data.</text>
</comment>
<accession>A0A371RLA6</accession>
<proteinExistence type="predicted"/>
<dbReference type="SUPFAM" id="SSF54427">
    <property type="entry name" value="NTF2-like"/>
    <property type="match status" value="1"/>
</dbReference>
<evidence type="ECO:0000313" key="6">
    <source>
        <dbReference type="Proteomes" id="UP000264589"/>
    </source>
</evidence>
<feature type="transmembrane region" description="Helical" evidence="2">
    <location>
        <begin position="88"/>
        <end position="105"/>
    </location>
</feature>
<evidence type="ECO:0000259" key="4">
    <source>
        <dbReference type="Pfam" id="PF14534"/>
    </source>
</evidence>
<dbReference type="EMBL" id="QUQO01000001">
    <property type="protein sequence ID" value="RFB06223.1"/>
    <property type="molecule type" value="Genomic_DNA"/>
</dbReference>
<keyword evidence="2" id="KW-1133">Transmembrane helix</keyword>
<keyword evidence="2" id="KW-0472">Membrane</keyword>
<evidence type="ECO:0000259" key="3">
    <source>
        <dbReference type="Pfam" id="PF09990"/>
    </source>
</evidence>
<feature type="transmembrane region" description="Helical" evidence="2">
    <location>
        <begin position="45"/>
        <end position="68"/>
    </location>
</feature>
<feature type="compositionally biased region" description="Basic and acidic residues" evidence="1">
    <location>
        <begin position="153"/>
        <end position="172"/>
    </location>
</feature>
<evidence type="ECO:0000313" key="5">
    <source>
        <dbReference type="EMBL" id="RFB06223.1"/>
    </source>
</evidence>
<evidence type="ECO:0000256" key="2">
    <source>
        <dbReference type="SAM" id="Phobius"/>
    </source>
</evidence>
<protein>
    <submittedName>
        <fullName evidence="5">DUF4440 domain-containing protein</fullName>
    </submittedName>
</protein>
<reference evidence="5 6" key="1">
    <citation type="submission" date="2018-08" db="EMBL/GenBank/DDBJ databases">
        <title>Parvularcula sp. SM1705, isolated from surface water of the South Sea China.</title>
        <authorList>
            <person name="Sun L."/>
        </authorList>
    </citation>
    <scope>NUCLEOTIDE SEQUENCE [LARGE SCALE GENOMIC DNA]</scope>
    <source>
        <strain evidence="5 6">SM1705</strain>
    </source>
</reference>
<dbReference type="InterPro" id="IPR019251">
    <property type="entry name" value="DUF2231_TM"/>
</dbReference>
<feature type="domain" description="DUF4440" evidence="4">
    <location>
        <begin position="189"/>
        <end position="296"/>
    </location>
</feature>
<name>A0A371RLA6_9PROT</name>
<dbReference type="Proteomes" id="UP000264589">
    <property type="component" value="Unassembled WGS sequence"/>
</dbReference>
<dbReference type="InterPro" id="IPR032710">
    <property type="entry name" value="NTF2-like_dom_sf"/>
</dbReference>
<organism evidence="5 6">
    <name type="scientific">Parvularcula marina</name>
    <dbReference type="NCBI Taxonomy" id="2292771"/>
    <lineage>
        <taxon>Bacteria</taxon>
        <taxon>Pseudomonadati</taxon>
        <taxon>Pseudomonadota</taxon>
        <taxon>Alphaproteobacteria</taxon>
        <taxon>Parvularculales</taxon>
        <taxon>Parvularculaceae</taxon>
        <taxon>Parvularcula</taxon>
    </lineage>
</organism>
<dbReference type="Pfam" id="PF09990">
    <property type="entry name" value="DUF2231"/>
    <property type="match status" value="1"/>
</dbReference>
<feature type="domain" description="DUF2231" evidence="3">
    <location>
        <begin position="8"/>
        <end position="145"/>
    </location>
</feature>
<dbReference type="OrthoDB" id="5574313at2"/>
<evidence type="ECO:0000256" key="1">
    <source>
        <dbReference type="SAM" id="MobiDB-lite"/>
    </source>
</evidence>
<sequence length="312" mass="33278">MENLIHPNIHPVLVHFAYGLTFTSALAYVLVFLRGVRTGGSGLLTAANWMLAFAVLFIALTIAAGFQAYYTVDHDGPSHEAMTTHRNWALGTASAVLSLALWRWVGRKSPLGLPYVFAMVLAAGLISVTGWWGGSVVYKHGIGVERLPAISGEGHDHDHGDEGHDHGDEEAKSTSSAEILSPEAGSPAAVVEAFAAALKAGDAAALEALVHPDILIAESGGVERSFAEYAGHHMPADMEFMGAVDITLKNRSVLEAAGMATVISESRLHGTVDGKTIHARMMETMVLTPSEQGWRIAHIHWSSAPLTDDHDH</sequence>
<feature type="transmembrane region" description="Helical" evidence="2">
    <location>
        <begin position="12"/>
        <end position="33"/>
    </location>
</feature>
<keyword evidence="2" id="KW-0812">Transmembrane</keyword>
<feature type="transmembrane region" description="Helical" evidence="2">
    <location>
        <begin position="112"/>
        <end position="132"/>
    </location>
</feature>
<dbReference type="RefSeq" id="WP_116392857.1">
    <property type="nucleotide sequence ID" value="NZ_QUQO01000001.1"/>
</dbReference>
<dbReference type="AlphaFoldDB" id="A0A371RLA6"/>
<dbReference type="Pfam" id="PF14534">
    <property type="entry name" value="DUF4440"/>
    <property type="match status" value="1"/>
</dbReference>
<gene>
    <name evidence="5" type="ORF">DX908_13680</name>
</gene>
<keyword evidence="6" id="KW-1185">Reference proteome</keyword>
<dbReference type="InterPro" id="IPR027843">
    <property type="entry name" value="DUF4440"/>
</dbReference>
<dbReference type="Gene3D" id="3.10.450.50">
    <property type="match status" value="1"/>
</dbReference>
<dbReference type="InParanoid" id="A0A371RLA6"/>